<keyword evidence="1" id="KW-0812">Transmembrane</keyword>
<dbReference type="AlphaFoldDB" id="A0A1A6BLK0"/>
<evidence type="ECO:0000313" key="2">
    <source>
        <dbReference type="EMBL" id="OBS03171.1"/>
    </source>
</evidence>
<proteinExistence type="predicted"/>
<organism evidence="2 4">
    <name type="scientific">Mycobacterium gordonae</name>
    <dbReference type="NCBI Taxonomy" id="1778"/>
    <lineage>
        <taxon>Bacteria</taxon>
        <taxon>Bacillati</taxon>
        <taxon>Actinomycetota</taxon>
        <taxon>Actinomycetes</taxon>
        <taxon>Mycobacteriales</taxon>
        <taxon>Mycobacteriaceae</taxon>
        <taxon>Mycobacterium</taxon>
    </lineage>
</organism>
<feature type="transmembrane region" description="Helical" evidence="1">
    <location>
        <begin position="137"/>
        <end position="159"/>
    </location>
</feature>
<keyword evidence="5" id="KW-1185">Reference proteome</keyword>
<dbReference type="Proteomes" id="UP000093757">
    <property type="component" value="Unassembled WGS sequence"/>
</dbReference>
<sequence>METFAVNPPRWLWVLFSRNPLIRASDRLEALAAVVMLTLALLAIPIAGAVGTAVYDARSAHHAAQAQSRTAVTATVIDLPARSDPTRVKARWFAAGTEHTGLVQARSAPKVGESVEISVNPDGSYAGPPHLSAAREAVLVALAVWLNATAAGLLGYAGIRSVLNRKRLAGWRPELAHAPGSGREGVVG</sequence>
<evidence type="ECO:0000313" key="5">
    <source>
        <dbReference type="Proteomes" id="UP000193928"/>
    </source>
</evidence>
<feature type="transmembrane region" description="Helical" evidence="1">
    <location>
        <begin position="28"/>
        <end position="50"/>
    </location>
</feature>
<name>A0A1A6BLK0_MYCGO</name>
<evidence type="ECO:0008006" key="6">
    <source>
        <dbReference type="Google" id="ProtNLM"/>
    </source>
</evidence>
<reference evidence="2 4" key="2">
    <citation type="submission" date="2016-06" db="EMBL/GenBank/DDBJ databases">
        <authorList>
            <person name="Kjaerup R.B."/>
            <person name="Dalgaard T.S."/>
            <person name="Juul-Madsen H.R."/>
        </authorList>
    </citation>
    <scope>NUCLEOTIDE SEQUENCE [LARGE SCALE GENOMIC DNA]</scope>
    <source>
        <strain evidence="2 4">1245752.6</strain>
    </source>
</reference>
<gene>
    <name evidence="2" type="ORF">A9W98_11100</name>
    <name evidence="3" type="ORF">AWC08_30850</name>
</gene>
<accession>A0A1A6BLK0</accession>
<dbReference type="EMBL" id="MAEM01000095">
    <property type="protein sequence ID" value="OBS03171.1"/>
    <property type="molecule type" value="Genomic_DNA"/>
</dbReference>
<dbReference type="EMBL" id="LQOY01000150">
    <property type="protein sequence ID" value="ORV79447.1"/>
    <property type="molecule type" value="Genomic_DNA"/>
</dbReference>
<protein>
    <recommendedName>
        <fullName evidence="6">Transmembrane protein</fullName>
    </recommendedName>
</protein>
<dbReference type="PANTHER" id="PTHR42305:SF1">
    <property type="entry name" value="MEMBRANE PROTEIN RV1733C-RELATED"/>
    <property type="match status" value="1"/>
</dbReference>
<evidence type="ECO:0000313" key="3">
    <source>
        <dbReference type="EMBL" id="ORV79447.1"/>
    </source>
</evidence>
<keyword evidence="1" id="KW-0472">Membrane</keyword>
<reference evidence="3 5" key="1">
    <citation type="submission" date="2016-01" db="EMBL/GenBank/DDBJ databases">
        <title>The new phylogeny of the genus Mycobacterium.</title>
        <authorList>
            <person name="Tarcisio F."/>
            <person name="Conor M."/>
            <person name="Antonella G."/>
            <person name="Elisabetta G."/>
            <person name="Giulia F.S."/>
            <person name="Sara T."/>
            <person name="Anna F."/>
            <person name="Clotilde B."/>
            <person name="Roberto B."/>
            <person name="Veronica D.S."/>
            <person name="Fabio R."/>
            <person name="Monica P."/>
            <person name="Olivier J."/>
            <person name="Enrico T."/>
            <person name="Nicola S."/>
        </authorList>
    </citation>
    <scope>NUCLEOTIDE SEQUENCE [LARGE SCALE GENOMIC DNA]</scope>
    <source>
        <strain evidence="3 5">DSM 44160</strain>
    </source>
</reference>
<dbReference type="Proteomes" id="UP000193928">
    <property type="component" value="Unassembled WGS sequence"/>
</dbReference>
<dbReference type="PANTHER" id="PTHR42305">
    <property type="entry name" value="MEMBRANE PROTEIN RV1733C-RELATED"/>
    <property type="match status" value="1"/>
</dbReference>
<keyword evidence="1" id="KW-1133">Transmembrane helix</keyword>
<evidence type="ECO:0000313" key="4">
    <source>
        <dbReference type="Proteomes" id="UP000093757"/>
    </source>
</evidence>
<comment type="caution">
    <text evidence="2">The sequence shown here is derived from an EMBL/GenBank/DDBJ whole genome shotgun (WGS) entry which is preliminary data.</text>
</comment>
<dbReference type="InterPro" id="IPR039708">
    <property type="entry name" value="MT1774/Rv1733c-like"/>
</dbReference>
<evidence type="ECO:0000256" key="1">
    <source>
        <dbReference type="SAM" id="Phobius"/>
    </source>
</evidence>